<evidence type="ECO:0000256" key="2">
    <source>
        <dbReference type="SAM" id="Phobius"/>
    </source>
</evidence>
<keyword evidence="2" id="KW-0472">Membrane</keyword>
<evidence type="ECO:0000256" key="3">
    <source>
        <dbReference type="SAM" id="SignalP"/>
    </source>
</evidence>
<sequence length="682" mass="74567">MSMTTSLLPTLLLYFLPSLTTLTPFALTAAQEFLCPGPPSAGCTNGMFLESICGCVCISPFCPDSMGDCTVPGGGCTDQQITGDCTRGVDCPWWVNGLKAESCITGNNVSELCVPAGMWNVYGSQKDCCAVNFPFSEVCYVEAGTSAPTKYPTLAVPQESAFETVPMLFSVQGLPDDLNVRELKDEMKQVLLAILQKIAGSISDMRLSSIEEREVRKNKDRNRDRRLGGGGGGGGGDDSEEKANQEEEKAVDNNYNHDRFLLRNVDFYYDINLIRVPDKQFGPIIIQEMKDTMPDIQNLIETTKTKYFQADVDVNFCTLSSGKYNLCTSTPQPVKRPVQATAMAEPEPEAGGLPGWAVALIVIFVLALVGGMGYLMYISSRDGDVYDKEMEDMYADEMKSAYSRKSRGGRSFRSGSSRRSSRWGRSRSSRSRRSGTSSRRSGSRSRYSRRSSRSKKSRGENSGMVLTIAQGGEDPAFGDEFTVDTYKTAKKRRPDPSIYNPNAVDPDGGMTDGSGVLMLTMGEDPDASIGIDGHRRYMEDPPLKPKREPTMYVDGHAGEDASLYSAKYGQGSIGSANRYADAQSLEDPFGDYPAKQASMYMGASDGEFQRGAKDPSFYQPPGAGDRSFHTQDPSVGDKSGKSKKSSRSRASIRRHVEESLASSWGDVMDGMGEMKQKSKSFY</sequence>
<dbReference type="Proteomes" id="UP001530400">
    <property type="component" value="Unassembled WGS sequence"/>
</dbReference>
<feature type="compositionally biased region" description="Basic and acidic residues" evidence="1">
    <location>
        <begin position="532"/>
        <end position="546"/>
    </location>
</feature>
<reference evidence="4 5" key="1">
    <citation type="submission" date="2024-10" db="EMBL/GenBank/DDBJ databases">
        <title>Updated reference genomes for cyclostephanoid diatoms.</title>
        <authorList>
            <person name="Roberts W.R."/>
            <person name="Alverson A.J."/>
        </authorList>
    </citation>
    <scope>NUCLEOTIDE SEQUENCE [LARGE SCALE GENOMIC DNA]</scope>
    <source>
        <strain evidence="4 5">AJA010-31</strain>
    </source>
</reference>
<evidence type="ECO:0000256" key="1">
    <source>
        <dbReference type="SAM" id="MobiDB-lite"/>
    </source>
</evidence>
<keyword evidence="2" id="KW-0812">Transmembrane</keyword>
<evidence type="ECO:0000313" key="5">
    <source>
        <dbReference type="Proteomes" id="UP001530400"/>
    </source>
</evidence>
<protein>
    <submittedName>
        <fullName evidence="4">Uncharacterized protein</fullName>
    </submittedName>
</protein>
<feature type="transmembrane region" description="Helical" evidence="2">
    <location>
        <begin position="356"/>
        <end position="378"/>
    </location>
</feature>
<gene>
    <name evidence="4" type="ORF">ACHAWO_011272</name>
</gene>
<comment type="caution">
    <text evidence="4">The sequence shown here is derived from an EMBL/GenBank/DDBJ whole genome shotgun (WGS) entry which is preliminary data.</text>
</comment>
<proteinExistence type="predicted"/>
<feature type="compositionally biased region" description="Basic residues" evidence="1">
    <location>
        <begin position="441"/>
        <end position="456"/>
    </location>
</feature>
<accession>A0ABD3MYK4</accession>
<feature type="signal peptide" evidence="3">
    <location>
        <begin position="1"/>
        <end position="30"/>
    </location>
</feature>
<name>A0ABD3MYK4_9STRA</name>
<keyword evidence="3" id="KW-0732">Signal</keyword>
<feature type="compositionally biased region" description="Basic and acidic residues" evidence="1">
    <location>
        <begin position="241"/>
        <end position="251"/>
    </location>
</feature>
<feature type="region of interest" description="Disordered" evidence="1">
    <location>
        <begin position="527"/>
        <end position="546"/>
    </location>
</feature>
<dbReference type="EMBL" id="JALLPJ020001354">
    <property type="protein sequence ID" value="KAL3768068.1"/>
    <property type="molecule type" value="Genomic_DNA"/>
</dbReference>
<feature type="region of interest" description="Disordered" evidence="1">
    <location>
        <begin position="606"/>
        <end position="682"/>
    </location>
</feature>
<keyword evidence="5" id="KW-1185">Reference proteome</keyword>
<feature type="compositionally biased region" description="Basic residues" evidence="1">
    <location>
        <begin position="419"/>
        <end position="433"/>
    </location>
</feature>
<dbReference type="AlphaFoldDB" id="A0ABD3MYK4"/>
<keyword evidence="2" id="KW-1133">Transmembrane helix</keyword>
<organism evidence="4 5">
    <name type="scientific">Cyclotella atomus</name>
    <dbReference type="NCBI Taxonomy" id="382360"/>
    <lineage>
        <taxon>Eukaryota</taxon>
        <taxon>Sar</taxon>
        <taxon>Stramenopiles</taxon>
        <taxon>Ochrophyta</taxon>
        <taxon>Bacillariophyta</taxon>
        <taxon>Coscinodiscophyceae</taxon>
        <taxon>Thalassiosirophycidae</taxon>
        <taxon>Stephanodiscales</taxon>
        <taxon>Stephanodiscaceae</taxon>
        <taxon>Cyclotella</taxon>
    </lineage>
</organism>
<feature type="chain" id="PRO_5044764882" evidence="3">
    <location>
        <begin position="31"/>
        <end position="682"/>
    </location>
</feature>
<feature type="region of interest" description="Disordered" evidence="1">
    <location>
        <begin position="213"/>
        <end position="251"/>
    </location>
</feature>
<feature type="compositionally biased region" description="Basic residues" evidence="1">
    <location>
        <begin position="641"/>
        <end position="653"/>
    </location>
</feature>
<feature type="compositionally biased region" description="Basic and acidic residues" evidence="1">
    <location>
        <begin position="213"/>
        <end position="227"/>
    </location>
</feature>
<feature type="region of interest" description="Disordered" evidence="1">
    <location>
        <begin position="404"/>
        <end position="463"/>
    </location>
</feature>
<evidence type="ECO:0000313" key="4">
    <source>
        <dbReference type="EMBL" id="KAL3768068.1"/>
    </source>
</evidence>